<keyword evidence="14" id="KW-1185">Reference proteome</keyword>
<keyword evidence="6" id="KW-0418">Kinase</keyword>
<evidence type="ECO:0000256" key="4">
    <source>
        <dbReference type="ARBA" id="ARBA00022679"/>
    </source>
</evidence>
<comment type="catalytic activity">
    <reaction evidence="1">
        <text>ATP + protein L-histidine = ADP + protein N-phospho-L-histidine.</text>
        <dbReference type="EC" id="2.7.13.3"/>
    </reaction>
</comment>
<dbReference type="PANTHER" id="PTHR43711:SF26">
    <property type="entry name" value="SENSOR HISTIDINE KINASE RCSC"/>
    <property type="match status" value="1"/>
</dbReference>
<evidence type="ECO:0000256" key="9">
    <source>
        <dbReference type="ARBA" id="ARBA00064003"/>
    </source>
</evidence>
<dbReference type="InterPro" id="IPR003594">
    <property type="entry name" value="HATPase_dom"/>
</dbReference>
<comment type="caution">
    <text evidence="13">The sequence shown here is derived from an EMBL/GenBank/DDBJ whole genome shotgun (WGS) entry which is preliminary data.</text>
</comment>
<dbReference type="FunFam" id="3.30.565.10:FF:000010">
    <property type="entry name" value="Sensor histidine kinase RcsC"/>
    <property type="match status" value="1"/>
</dbReference>
<dbReference type="InterPro" id="IPR005467">
    <property type="entry name" value="His_kinase_dom"/>
</dbReference>
<sequence length="405" mass="45808">MLKQQYFLLDALHTGLLLISPTGYSSDYLIVDTNPYFLKMFECSGTVIGQTTKKILPQLASKLIKQLDITNKEQTEQNSNVHITGTDIYYDIKTIPGEDNTIACLILDVSKKIYYQNRFRDQNDEIQAQNEELMATNEELSVSLENINETNLILTEKEKELIYAKEKAEESDRLKSAFLANMSHEIRTPMNGIIGFSQLLKETSISESDKNHYIKIISDSSQQLLDIVNDIIDISKIESGEVTLNKREVNLKTLLNKISDFYKPQASEKNLGFTADFLINNDNFLYYQDATKLYQIISNLISNAIKFTDRGEVKITCSLEKDTVCFSISDTGIGIPDEYKNSIFDRFSQGYSHNNPKYSGTGLGLSICKGLLNLMDGNISFLSEEGKGSTFLVELPLQNYRILAN</sequence>
<evidence type="ECO:0000256" key="1">
    <source>
        <dbReference type="ARBA" id="ARBA00000085"/>
    </source>
</evidence>
<comment type="subunit">
    <text evidence="9">At low DSF concentrations, interacts with RpfF.</text>
</comment>
<evidence type="ECO:0000256" key="7">
    <source>
        <dbReference type="ARBA" id="ARBA00022840"/>
    </source>
</evidence>
<evidence type="ECO:0000313" key="14">
    <source>
        <dbReference type="Proteomes" id="UP001207408"/>
    </source>
</evidence>
<protein>
    <recommendedName>
        <fullName evidence="10">Sensory/regulatory protein RpfC</fullName>
        <ecNumber evidence="2">2.7.13.3</ecNumber>
    </recommendedName>
</protein>
<dbReference type="SMART" id="SM00387">
    <property type="entry name" value="HATPase_c"/>
    <property type="match status" value="1"/>
</dbReference>
<dbReference type="GO" id="GO:0000155">
    <property type="term" value="F:phosphorelay sensor kinase activity"/>
    <property type="evidence" value="ECO:0007669"/>
    <property type="project" value="InterPro"/>
</dbReference>
<feature type="domain" description="Histidine kinase" evidence="12">
    <location>
        <begin position="181"/>
        <end position="399"/>
    </location>
</feature>
<keyword evidence="11" id="KW-0175">Coiled coil</keyword>
<keyword evidence="8" id="KW-0902">Two-component regulatory system</keyword>
<dbReference type="InterPro" id="IPR003661">
    <property type="entry name" value="HisK_dim/P_dom"/>
</dbReference>
<keyword evidence="7 13" id="KW-0067">ATP-binding</keyword>
<dbReference type="Gene3D" id="1.10.287.130">
    <property type="match status" value="1"/>
</dbReference>
<dbReference type="AlphaFoldDB" id="A0AAE3MDT2"/>
<proteinExistence type="predicted"/>
<evidence type="ECO:0000256" key="6">
    <source>
        <dbReference type="ARBA" id="ARBA00022777"/>
    </source>
</evidence>
<reference evidence="13" key="1">
    <citation type="submission" date="2022-10" db="EMBL/GenBank/DDBJ databases">
        <authorList>
            <person name="Yu W.X."/>
        </authorList>
    </citation>
    <scope>NUCLEOTIDE SEQUENCE</scope>
    <source>
        <strain evidence="13">D04</strain>
    </source>
</reference>
<dbReference type="FunFam" id="1.10.287.130:FF:000002">
    <property type="entry name" value="Two-component osmosensing histidine kinase"/>
    <property type="match status" value="1"/>
</dbReference>
<dbReference type="EC" id="2.7.13.3" evidence="2"/>
<dbReference type="EMBL" id="JAPDPI010000018">
    <property type="protein sequence ID" value="MCW3806021.1"/>
    <property type="molecule type" value="Genomic_DNA"/>
</dbReference>
<dbReference type="Gene3D" id="3.30.565.10">
    <property type="entry name" value="Histidine kinase-like ATPase, C-terminal domain"/>
    <property type="match status" value="1"/>
</dbReference>
<keyword evidence="4" id="KW-0808">Transferase</keyword>
<evidence type="ECO:0000256" key="11">
    <source>
        <dbReference type="SAM" id="Coils"/>
    </source>
</evidence>
<evidence type="ECO:0000256" key="2">
    <source>
        <dbReference type="ARBA" id="ARBA00012438"/>
    </source>
</evidence>
<dbReference type="SUPFAM" id="SSF55874">
    <property type="entry name" value="ATPase domain of HSP90 chaperone/DNA topoisomerase II/histidine kinase"/>
    <property type="match status" value="1"/>
</dbReference>
<dbReference type="RefSeq" id="WP_301199393.1">
    <property type="nucleotide sequence ID" value="NZ_JAPDPI010000018.1"/>
</dbReference>
<dbReference type="CDD" id="cd16922">
    <property type="entry name" value="HATPase_EvgS-ArcB-TorS-like"/>
    <property type="match status" value="1"/>
</dbReference>
<gene>
    <name evidence="13" type="ORF">OM074_10310</name>
</gene>
<dbReference type="InterPro" id="IPR036097">
    <property type="entry name" value="HisK_dim/P_sf"/>
</dbReference>
<evidence type="ECO:0000256" key="5">
    <source>
        <dbReference type="ARBA" id="ARBA00022741"/>
    </source>
</evidence>
<dbReference type="PANTHER" id="PTHR43711">
    <property type="entry name" value="TWO-COMPONENT HISTIDINE KINASE"/>
    <property type="match status" value="1"/>
</dbReference>
<evidence type="ECO:0000259" key="12">
    <source>
        <dbReference type="PROSITE" id="PS50109"/>
    </source>
</evidence>
<dbReference type="InterPro" id="IPR036890">
    <property type="entry name" value="HATPase_C_sf"/>
</dbReference>
<dbReference type="Pfam" id="PF02518">
    <property type="entry name" value="HATPase_c"/>
    <property type="match status" value="1"/>
</dbReference>
<accession>A0AAE3MDT2</accession>
<dbReference type="GO" id="GO:0005524">
    <property type="term" value="F:ATP binding"/>
    <property type="evidence" value="ECO:0007669"/>
    <property type="project" value="UniProtKB-KW"/>
</dbReference>
<keyword evidence="5" id="KW-0547">Nucleotide-binding</keyword>
<evidence type="ECO:0000313" key="13">
    <source>
        <dbReference type="EMBL" id="MCW3806021.1"/>
    </source>
</evidence>
<dbReference type="Proteomes" id="UP001207408">
    <property type="component" value="Unassembled WGS sequence"/>
</dbReference>
<dbReference type="InterPro" id="IPR050736">
    <property type="entry name" value="Sensor_HK_Regulatory"/>
</dbReference>
<feature type="coiled-coil region" evidence="11">
    <location>
        <begin position="116"/>
        <end position="150"/>
    </location>
</feature>
<evidence type="ECO:0000256" key="8">
    <source>
        <dbReference type="ARBA" id="ARBA00023012"/>
    </source>
</evidence>
<organism evidence="13 14">
    <name type="scientific">Plebeiibacterium marinum</name>
    <dbReference type="NCBI Taxonomy" id="2992111"/>
    <lineage>
        <taxon>Bacteria</taxon>
        <taxon>Pseudomonadati</taxon>
        <taxon>Bacteroidota</taxon>
        <taxon>Bacteroidia</taxon>
        <taxon>Marinilabiliales</taxon>
        <taxon>Marinilabiliaceae</taxon>
        <taxon>Plebeiibacterium</taxon>
    </lineage>
</organism>
<evidence type="ECO:0000256" key="10">
    <source>
        <dbReference type="ARBA" id="ARBA00068150"/>
    </source>
</evidence>
<keyword evidence="3" id="KW-0597">Phosphoprotein</keyword>
<name>A0AAE3MDT2_9BACT</name>
<dbReference type="Pfam" id="PF00512">
    <property type="entry name" value="HisKA"/>
    <property type="match status" value="1"/>
</dbReference>
<dbReference type="SUPFAM" id="SSF47384">
    <property type="entry name" value="Homodimeric domain of signal transducing histidine kinase"/>
    <property type="match status" value="1"/>
</dbReference>
<dbReference type="PRINTS" id="PR00344">
    <property type="entry name" value="BCTRLSENSOR"/>
</dbReference>
<dbReference type="PROSITE" id="PS50109">
    <property type="entry name" value="HIS_KIN"/>
    <property type="match status" value="1"/>
</dbReference>
<dbReference type="CDD" id="cd00082">
    <property type="entry name" value="HisKA"/>
    <property type="match status" value="1"/>
</dbReference>
<evidence type="ECO:0000256" key="3">
    <source>
        <dbReference type="ARBA" id="ARBA00022553"/>
    </source>
</evidence>
<dbReference type="InterPro" id="IPR004358">
    <property type="entry name" value="Sig_transdc_His_kin-like_C"/>
</dbReference>
<dbReference type="SMART" id="SM00388">
    <property type="entry name" value="HisKA"/>
    <property type="match status" value="1"/>
</dbReference>